<feature type="compositionally biased region" description="Basic residues" evidence="1">
    <location>
        <begin position="17"/>
        <end position="27"/>
    </location>
</feature>
<dbReference type="EMBL" id="VUND01000001">
    <property type="protein sequence ID" value="MST60045.1"/>
    <property type="molecule type" value="Genomic_DNA"/>
</dbReference>
<reference evidence="3 4" key="1">
    <citation type="submission" date="2019-08" db="EMBL/GenBank/DDBJ databases">
        <title>In-depth cultivation of the pig gut microbiome towards novel bacterial diversity and tailored functional studies.</title>
        <authorList>
            <person name="Wylensek D."/>
            <person name="Hitch T.C.A."/>
            <person name="Clavel T."/>
        </authorList>
    </citation>
    <scope>NUCLEOTIDE SEQUENCE [LARGE SCALE GENOMIC DNA]</scope>
    <source>
        <strain evidence="3 4">WB01_CNA04</strain>
    </source>
</reference>
<gene>
    <name evidence="3" type="ORF">FYJ69_03815</name>
</gene>
<dbReference type="InterPro" id="IPR035992">
    <property type="entry name" value="Ricin_B-like_lectins"/>
</dbReference>
<feature type="region of interest" description="Disordered" evidence="1">
    <location>
        <begin position="102"/>
        <end position="170"/>
    </location>
</feature>
<dbReference type="Gene3D" id="2.80.10.50">
    <property type="match status" value="1"/>
</dbReference>
<dbReference type="Pfam" id="PF14200">
    <property type="entry name" value="RicinB_lectin_2"/>
    <property type="match status" value="1"/>
</dbReference>
<evidence type="ECO:0000259" key="2">
    <source>
        <dbReference type="Pfam" id="PF14200"/>
    </source>
</evidence>
<dbReference type="Proteomes" id="UP000434342">
    <property type="component" value="Unassembled WGS sequence"/>
</dbReference>
<dbReference type="SUPFAM" id="SSF50370">
    <property type="entry name" value="Ricin B-like lectins"/>
    <property type="match status" value="1"/>
</dbReference>
<accession>A0A6N7WTA4</accession>
<dbReference type="InterPro" id="IPR000772">
    <property type="entry name" value="Ricin_B_lectin"/>
</dbReference>
<evidence type="ECO:0000256" key="1">
    <source>
        <dbReference type="SAM" id="MobiDB-lite"/>
    </source>
</evidence>
<comment type="caution">
    <text evidence="3">The sequence shown here is derived from an EMBL/GenBank/DDBJ whole genome shotgun (WGS) entry which is preliminary data.</text>
</comment>
<feature type="region of interest" description="Disordered" evidence="1">
    <location>
        <begin position="1"/>
        <end position="57"/>
    </location>
</feature>
<evidence type="ECO:0000313" key="4">
    <source>
        <dbReference type="Proteomes" id="UP000434342"/>
    </source>
</evidence>
<dbReference type="AlphaFoldDB" id="A0A6N7WTA4"/>
<proteinExistence type="predicted"/>
<evidence type="ECO:0000313" key="3">
    <source>
        <dbReference type="EMBL" id="MST60045.1"/>
    </source>
</evidence>
<feature type="compositionally biased region" description="Basic residues" evidence="1">
    <location>
        <begin position="102"/>
        <end position="121"/>
    </location>
</feature>
<organism evidence="3 4">
    <name type="scientific">Parafannyhessea umbonata</name>
    <dbReference type="NCBI Taxonomy" id="604330"/>
    <lineage>
        <taxon>Bacteria</taxon>
        <taxon>Bacillati</taxon>
        <taxon>Actinomycetota</taxon>
        <taxon>Coriobacteriia</taxon>
        <taxon>Coriobacteriales</taxon>
        <taxon>Atopobiaceae</taxon>
        <taxon>Parafannyhessea</taxon>
    </lineage>
</organism>
<sequence length="315" mass="34770">MEHRARRIRHDLPHGRRDPRRQHAHRLRPVEAQVRAADHRGARGLPLGLGRKRPRRGDVRVRQLPVGRRHDARRLQRRLVRHGGVPEARRGHVVGRGRARCGRHDVRHGHGRRGHLRHGVRLRPQGHGGGPGRELVADDRRDAHLLHGRPAQGRARHRDRQGGDGRGAGRRHAHELLGRADAPCALLLEQARRVGGADQAVHGGHAGRRAVDLRVGGETVADRYITPPVGSVVLLYSGTSPTRAGYGGTWKRLHLIFVNKGSGKALDVAQGSTKNGANVDIYDKNLTFAQSWWVESVEADTTTAAGALDAWMRTA</sequence>
<dbReference type="CDD" id="cd00161">
    <property type="entry name" value="beta-trefoil_Ricin-like"/>
    <property type="match status" value="1"/>
</dbReference>
<name>A0A6N7WTA4_9ACTN</name>
<feature type="domain" description="Ricin B lectin" evidence="2">
    <location>
        <begin position="257"/>
        <end position="300"/>
    </location>
</feature>
<feature type="compositionally biased region" description="Basic and acidic residues" evidence="1">
    <location>
        <begin position="135"/>
        <end position="145"/>
    </location>
</feature>
<protein>
    <submittedName>
        <fullName evidence="3">RICIN domain-containing protein</fullName>
    </submittedName>
</protein>